<keyword evidence="2" id="KW-1185">Reference proteome</keyword>
<name>A0AAV7JIA0_9METZ</name>
<organism evidence="1 2">
    <name type="scientific">Oopsacas minuta</name>
    <dbReference type="NCBI Taxonomy" id="111878"/>
    <lineage>
        <taxon>Eukaryota</taxon>
        <taxon>Metazoa</taxon>
        <taxon>Porifera</taxon>
        <taxon>Hexactinellida</taxon>
        <taxon>Hexasterophora</taxon>
        <taxon>Lyssacinosida</taxon>
        <taxon>Leucopsacidae</taxon>
        <taxon>Oopsacas</taxon>
    </lineage>
</organism>
<accession>A0AAV7JIA0</accession>
<evidence type="ECO:0000313" key="1">
    <source>
        <dbReference type="EMBL" id="KAI6648558.1"/>
    </source>
</evidence>
<dbReference type="EMBL" id="JAKMXF010000329">
    <property type="protein sequence ID" value="KAI6648558.1"/>
    <property type="molecule type" value="Genomic_DNA"/>
</dbReference>
<gene>
    <name evidence="1" type="ORF">LOD99_8038</name>
</gene>
<reference evidence="1 2" key="1">
    <citation type="journal article" date="2023" name="BMC Biol.">
        <title>The compact genome of the sponge Oopsacas minuta (Hexactinellida) is lacking key metazoan core genes.</title>
        <authorList>
            <person name="Santini S."/>
            <person name="Schenkelaars Q."/>
            <person name="Jourda C."/>
            <person name="Duchesne M."/>
            <person name="Belahbib H."/>
            <person name="Rocher C."/>
            <person name="Selva M."/>
            <person name="Riesgo A."/>
            <person name="Vervoort M."/>
            <person name="Leys S.P."/>
            <person name="Kodjabachian L."/>
            <person name="Le Bivic A."/>
            <person name="Borchiellini C."/>
            <person name="Claverie J.M."/>
            <person name="Renard E."/>
        </authorList>
    </citation>
    <scope>NUCLEOTIDE SEQUENCE [LARGE SCALE GENOMIC DNA]</scope>
    <source>
        <strain evidence="1">SPO-2</strain>
    </source>
</reference>
<sequence>MKNFTDRPLYPNNDTVWDTIYDEAVKIIASCELSDISQLCISRDRADTVSPGGNYISKDDYCIRVFYVICERVCGELYRIFLKEENQIVFHRVKALTPSSDNFGEVSDITNFCRYYGSIEDDAKPLNSEILLLEDMYRVVAVIFQQISFSYTTFFCHPGVFSFVFKEQYRLPLPCQSQVLLA</sequence>
<dbReference type="Proteomes" id="UP001165289">
    <property type="component" value="Unassembled WGS sequence"/>
</dbReference>
<comment type="caution">
    <text evidence="1">The sequence shown here is derived from an EMBL/GenBank/DDBJ whole genome shotgun (WGS) entry which is preliminary data.</text>
</comment>
<evidence type="ECO:0000313" key="2">
    <source>
        <dbReference type="Proteomes" id="UP001165289"/>
    </source>
</evidence>
<protein>
    <submittedName>
        <fullName evidence="1">Uncharacterized protein</fullName>
    </submittedName>
</protein>
<dbReference type="AlphaFoldDB" id="A0AAV7JIA0"/>
<proteinExistence type="predicted"/>